<keyword evidence="1" id="KW-1133">Transmembrane helix</keyword>
<feature type="transmembrane region" description="Helical" evidence="1">
    <location>
        <begin position="40"/>
        <end position="61"/>
    </location>
</feature>
<evidence type="ECO:0000256" key="1">
    <source>
        <dbReference type="SAM" id="Phobius"/>
    </source>
</evidence>
<accession>A0A3N4HEI1</accession>
<feature type="transmembrane region" description="Helical" evidence="1">
    <location>
        <begin position="9"/>
        <end position="34"/>
    </location>
</feature>
<organism evidence="2 3">
    <name type="scientific">Ascobolus immersus RN42</name>
    <dbReference type="NCBI Taxonomy" id="1160509"/>
    <lineage>
        <taxon>Eukaryota</taxon>
        <taxon>Fungi</taxon>
        <taxon>Dikarya</taxon>
        <taxon>Ascomycota</taxon>
        <taxon>Pezizomycotina</taxon>
        <taxon>Pezizomycetes</taxon>
        <taxon>Pezizales</taxon>
        <taxon>Ascobolaceae</taxon>
        <taxon>Ascobolus</taxon>
    </lineage>
</organism>
<feature type="transmembrane region" description="Helical" evidence="1">
    <location>
        <begin position="73"/>
        <end position="94"/>
    </location>
</feature>
<keyword evidence="3" id="KW-1185">Reference proteome</keyword>
<evidence type="ECO:0000313" key="3">
    <source>
        <dbReference type="Proteomes" id="UP000275078"/>
    </source>
</evidence>
<gene>
    <name evidence="2" type="ORF">BJ508DRAFT_72212</name>
</gene>
<name>A0A3N4HEI1_ASCIM</name>
<feature type="transmembrane region" description="Helical" evidence="1">
    <location>
        <begin position="100"/>
        <end position="119"/>
    </location>
</feature>
<proteinExistence type="predicted"/>
<dbReference type="AlphaFoldDB" id="A0A3N4HEI1"/>
<keyword evidence="1" id="KW-0472">Membrane</keyword>
<reference evidence="2 3" key="1">
    <citation type="journal article" date="2018" name="Nat. Ecol. Evol.">
        <title>Pezizomycetes genomes reveal the molecular basis of ectomycorrhizal truffle lifestyle.</title>
        <authorList>
            <person name="Murat C."/>
            <person name="Payen T."/>
            <person name="Noel B."/>
            <person name="Kuo A."/>
            <person name="Morin E."/>
            <person name="Chen J."/>
            <person name="Kohler A."/>
            <person name="Krizsan K."/>
            <person name="Balestrini R."/>
            <person name="Da Silva C."/>
            <person name="Montanini B."/>
            <person name="Hainaut M."/>
            <person name="Levati E."/>
            <person name="Barry K.W."/>
            <person name="Belfiori B."/>
            <person name="Cichocki N."/>
            <person name="Clum A."/>
            <person name="Dockter R.B."/>
            <person name="Fauchery L."/>
            <person name="Guy J."/>
            <person name="Iotti M."/>
            <person name="Le Tacon F."/>
            <person name="Lindquist E.A."/>
            <person name="Lipzen A."/>
            <person name="Malagnac F."/>
            <person name="Mello A."/>
            <person name="Molinier V."/>
            <person name="Miyauchi S."/>
            <person name="Poulain J."/>
            <person name="Riccioni C."/>
            <person name="Rubini A."/>
            <person name="Sitrit Y."/>
            <person name="Splivallo R."/>
            <person name="Traeger S."/>
            <person name="Wang M."/>
            <person name="Zifcakova L."/>
            <person name="Wipf D."/>
            <person name="Zambonelli A."/>
            <person name="Paolocci F."/>
            <person name="Nowrousian M."/>
            <person name="Ottonello S."/>
            <person name="Baldrian P."/>
            <person name="Spatafora J.W."/>
            <person name="Henrissat B."/>
            <person name="Nagy L.G."/>
            <person name="Aury J.M."/>
            <person name="Wincker P."/>
            <person name="Grigoriev I.V."/>
            <person name="Bonfante P."/>
            <person name="Martin F.M."/>
        </authorList>
    </citation>
    <scope>NUCLEOTIDE SEQUENCE [LARGE SCALE GENOMIC DNA]</scope>
    <source>
        <strain evidence="2 3">RN42</strain>
    </source>
</reference>
<dbReference type="EMBL" id="ML119854">
    <property type="protein sequence ID" value="RPA72623.1"/>
    <property type="molecule type" value="Genomic_DNA"/>
</dbReference>
<feature type="transmembrane region" description="Helical" evidence="1">
    <location>
        <begin position="126"/>
        <end position="145"/>
    </location>
</feature>
<dbReference type="Proteomes" id="UP000275078">
    <property type="component" value="Unassembled WGS sequence"/>
</dbReference>
<evidence type="ECO:0000313" key="2">
    <source>
        <dbReference type="EMBL" id="RPA72623.1"/>
    </source>
</evidence>
<sequence>MVVDCFEMMILWMVCSYWACGSSLTQFASIHGVIFFCSYYFVYCYLIAGLVYGRITCYFLVTCSGSPFRLASDLVFITLFSFMLPAFCVLLFLLLVYGLFLGYFTCYWYFMVVILLPLVDYSGCLVCLRLFPFFYCSISSFGYLLSFKPGPFI</sequence>
<protein>
    <submittedName>
        <fullName evidence="2">Uncharacterized protein</fullName>
    </submittedName>
</protein>
<keyword evidence="1" id="KW-0812">Transmembrane</keyword>